<dbReference type="EMBL" id="JAUCGR010000003">
    <property type="protein sequence ID" value="MDM7832351.1"/>
    <property type="molecule type" value="Genomic_DNA"/>
</dbReference>
<feature type="compositionally biased region" description="Acidic residues" evidence="1">
    <location>
        <begin position="96"/>
        <end position="109"/>
    </location>
</feature>
<feature type="region of interest" description="Disordered" evidence="1">
    <location>
        <begin position="78"/>
        <end position="111"/>
    </location>
</feature>
<evidence type="ECO:0000313" key="4">
    <source>
        <dbReference type="Proteomes" id="UP001321453"/>
    </source>
</evidence>
<comment type="caution">
    <text evidence="3">The sequence shown here is derived from an EMBL/GenBank/DDBJ whole genome shotgun (WGS) entry which is preliminary data.</text>
</comment>
<organism evidence="3 4">
    <name type="scientific">Cellulomonas edaphi</name>
    <dbReference type="NCBI Taxonomy" id="3053468"/>
    <lineage>
        <taxon>Bacteria</taxon>
        <taxon>Bacillati</taxon>
        <taxon>Actinomycetota</taxon>
        <taxon>Actinomycetes</taxon>
        <taxon>Micrococcales</taxon>
        <taxon>Cellulomonadaceae</taxon>
        <taxon>Cellulomonas</taxon>
    </lineage>
</organism>
<evidence type="ECO:0000313" key="3">
    <source>
        <dbReference type="EMBL" id="MDM7832351.1"/>
    </source>
</evidence>
<dbReference type="Pfam" id="PF09851">
    <property type="entry name" value="SHOCT"/>
    <property type="match status" value="1"/>
</dbReference>
<feature type="domain" description="SHOCT" evidence="2">
    <location>
        <begin position="116"/>
        <end position="141"/>
    </location>
</feature>
<protein>
    <submittedName>
        <fullName evidence="3">SHOCT domain-containing protein</fullName>
    </submittedName>
</protein>
<dbReference type="InterPro" id="IPR018649">
    <property type="entry name" value="SHOCT"/>
</dbReference>
<gene>
    <name evidence="3" type="ORF">QRT05_13490</name>
</gene>
<keyword evidence="4" id="KW-1185">Reference proteome</keyword>
<feature type="compositionally biased region" description="Basic and acidic residues" evidence="1">
    <location>
        <begin position="82"/>
        <end position="91"/>
    </location>
</feature>
<evidence type="ECO:0000259" key="2">
    <source>
        <dbReference type="Pfam" id="PF09851"/>
    </source>
</evidence>
<evidence type="ECO:0000256" key="1">
    <source>
        <dbReference type="SAM" id="MobiDB-lite"/>
    </source>
</evidence>
<dbReference type="Proteomes" id="UP001321453">
    <property type="component" value="Unassembled WGS sequence"/>
</dbReference>
<reference evidence="3 4" key="1">
    <citation type="submission" date="2023-06" db="EMBL/GenBank/DDBJ databases">
        <title>Cellulomonas sp. MW9 Whole genome sequence.</title>
        <authorList>
            <person name="Park S."/>
        </authorList>
    </citation>
    <scope>NUCLEOTIDE SEQUENCE [LARGE SCALE GENOMIC DNA]</scope>
    <source>
        <strain evidence="3 4">MW9</strain>
    </source>
</reference>
<proteinExistence type="predicted"/>
<dbReference type="RefSeq" id="WP_289447805.1">
    <property type="nucleotide sequence ID" value="NZ_JAUCGR010000003.1"/>
</dbReference>
<accession>A0ABT7S9Q1</accession>
<name>A0ABT7S9Q1_9CELL</name>
<sequence>MAEKRKTMSDRIRAFDIGSSTADALAKGIDKLPVSAQTQATLKSKASPVVAGAAAGAVTFATAAVDAGTRAFDASKVGARAARPDEPRLLDTSESTADEAPADQADVLDLDGSVPDKLDRLVRLHEAGVLDDEEFAAAKRQTLGL</sequence>